<evidence type="ECO:0000259" key="3">
    <source>
        <dbReference type="PROSITE" id="PS50222"/>
    </source>
</evidence>
<dbReference type="GO" id="GO:0005509">
    <property type="term" value="F:calcium ion binding"/>
    <property type="evidence" value="ECO:0007669"/>
    <property type="project" value="InterPro"/>
</dbReference>
<keyword evidence="2" id="KW-0732">Signal</keyword>
<organism evidence="4 5">
    <name type="scientific">Chaetoceros tenuissimus</name>
    <dbReference type="NCBI Taxonomy" id="426638"/>
    <lineage>
        <taxon>Eukaryota</taxon>
        <taxon>Sar</taxon>
        <taxon>Stramenopiles</taxon>
        <taxon>Ochrophyta</taxon>
        <taxon>Bacillariophyta</taxon>
        <taxon>Coscinodiscophyceae</taxon>
        <taxon>Chaetocerotophycidae</taxon>
        <taxon>Chaetocerotales</taxon>
        <taxon>Chaetocerotaceae</taxon>
        <taxon>Chaetoceros</taxon>
    </lineage>
</organism>
<dbReference type="InterPro" id="IPR018247">
    <property type="entry name" value="EF_Hand_1_Ca_BS"/>
</dbReference>
<name>A0AAD3CQB9_9STRA</name>
<keyword evidence="5" id="KW-1185">Reference proteome</keyword>
<dbReference type="Proteomes" id="UP001054902">
    <property type="component" value="Unassembled WGS sequence"/>
</dbReference>
<reference evidence="4 5" key="1">
    <citation type="journal article" date="2021" name="Sci. Rep.">
        <title>The genome of the diatom Chaetoceros tenuissimus carries an ancient integrated fragment of an extant virus.</title>
        <authorList>
            <person name="Hongo Y."/>
            <person name="Kimura K."/>
            <person name="Takaki Y."/>
            <person name="Yoshida Y."/>
            <person name="Baba S."/>
            <person name="Kobayashi G."/>
            <person name="Nagasaki K."/>
            <person name="Hano T."/>
            <person name="Tomaru Y."/>
        </authorList>
    </citation>
    <scope>NUCLEOTIDE SEQUENCE [LARGE SCALE GENOMIC DNA]</scope>
    <source>
        <strain evidence="4 5">NIES-3715</strain>
    </source>
</reference>
<dbReference type="PROSITE" id="PS50222">
    <property type="entry name" value="EF_HAND_2"/>
    <property type="match status" value="2"/>
</dbReference>
<accession>A0AAD3CQB9</accession>
<comment type="caution">
    <text evidence="4">The sequence shown here is derived from an EMBL/GenBank/DDBJ whole genome shotgun (WGS) entry which is preliminary data.</text>
</comment>
<feature type="domain" description="EF-hand" evidence="3">
    <location>
        <begin position="123"/>
        <end position="158"/>
    </location>
</feature>
<keyword evidence="1" id="KW-0106">Calcium</keyword>
<dbReference type="SUPFAM" id="SSF47473">
    <property type="entry name" value="EF-hand"/>
    <property type="match status" value="1"/>
</dbReference>
<gene>
    <name evidence="4" type="ORF">CTEN210_06674</name>
</gene>
<evidence type="ECO:0000313" key="4">
    <source>
        <dbReference type="EMBL" id="GFH50198.1"/>
    </source>
</evidence>
<dbReference type="PROSITE" id="PS00018">
    <property type="entry name" value="EF_HAND_1"/>
    <property type="match status" value="2"/>
</dbReference>
<dbReference type="InterPro" id="IPR011992">
    <property type="entry name" value="EF-hand-dom_pair"/>
</dbReference>
<protein>
    <recommendedName>
        <fullName evidence="3">EF-hand domain-containing protein</fullName>
    </recommendedName>
</protein>
<evidence type="ECO:0000313" key="5">
    <source>
        <dbReference type="Proteomes" id="UP001054902"/>
    </source>
</evidence>
<dbReference type="EMBL" id="BLLK01000038">
    <property type="protein sequence ID" value="GFH50198.1"/>
    <property type="molecule type" value="Genomic_DNA"/>
</dbReference>
<proteinExistence type="predicted"/>
<feature type="signal peptide" evidence="2">
    <location>
        <begin position="1"/>
        <end position="19"/>
    </location>
</feature>
<evidence type="ECO:0000256" key="1">
    <source>
        <dbReference type="ARBA" id="ARBA00022837"/>
    </source>
</evidence>
<sequence>MNLFKKALCLALVAQSASGQYYDDQANYEDYADGAYGDDNLYAKYAENQAQKDVAQGGFGMGKVVAFCGASWFLGGKIHSKRAVKKATLKFKKEQKELYLQYYKDVMALQQQNAELQNYIDATTLQQLDGEFALADTNDDNKVSRAEFNMYKQQYLAKNPEMASQFPRFEDFDPDSNGLISKAEYDQYYRRLMAQR</sequence>
<evidence type="ECO:0000256" key="2">
    <source>
        <dbReference type="SAM" id="SignalP"/>
    </source>
</evidence>
<feature type="domain" description="EF-hand" evidence="3">
    <location>
        <begin position="169"/>
        <end position="195"/>
    </location>
</feature>
<dbReference type="InterPro" id="IPR002048">
    <property type="entry name" value="EF_hand_dom"/>
</dbReference>
<dbReference type="Gene3D" id="1.10.238.10">
    <property type="entry name" value="EF-hand"/>
    <property type="match status" value="1"/>
</dbReference>
<dbReference type="AlphaFoldDB" id="A0AAD3CQB9"/>
<feature type="chain" id="PRO_5041971575" description="EF-hand domain-containing protein" evidence="2">
    <location>
        <begin position="20"/>
        <end position="196"/>
    </location>
</feature>